<comment type="caution">
    <text evidence="2">The sequence shown here is derived from an EMBL/GenBank/DDBJ whole genome shotgun (WGS) entry which is preliminary data.</text>
</comment>
<evidence type="ECO:0000256" key="1">
    <source>
        <dbReference type="SAM" id="MobiDB-lite"/>
    </source>
</evidence>
<evidence type="ECO:0000313" key="2">
    <source>
        <dbReference type="EMBL" id="KAJ1114359.1"/>
    </source>
</evidence>
<organism evidence="2 3">
    <name type="scientific">Pleurodeles waltl</name>
    <name type="common">Iberian ribbed newt</name>
    <dbReference type="NCBI Taxonomy" id="8319"/>
    <lineage>
        <taxon>Eukaryota</taxon>
        <taxon>Metazoa</taxon>
        <taxon>Chordata</taxon>
        <taxon>Craniata</taxon>
        <taxon>Vertebrata</taxon>
        <taxon>Euteleostomi</taxon>
        <taxon>Amphibia</taxon>
        <taxon>Batrachia</taxon>
        <taxon>Caudata</taxon>
        <taxon>Salamandroidea</taxon>
        <taxon>Salamandridae</taxon>
        <taxon>Pleurodelinae</taxon>
        <taxon>Pleurodeles</taxon>
    </lineage>
</organism>
<proteinExistence type="predicted"/>
<evidence type="ECO:0000313" key="3">
    <source>
        <dbReference type="Proteomes" id="UP001066276"/>
    </source>
</evidence>
<protein>
    <submittedName>
        <fullName evidence="2">Uncharacterized protein</fullName>
    </submittedName>
</protein>
<gene>
    <name evidence="2" type="ORF">NDU88_002597</name>
</gene>
<feature type="region of interest" description="Disordered" evidence="1">
    <location>
        <begin position="1"/>
        <end position="85"/>
    </location>
</feature>
<reference evidence="2" key="1">
    <citation type="journal article" date="2022" name="bioRxiv">
        <title>Sequencing and chromosome-scale assembly of the giantPleurodeles waltlgenome.</title>
        <authorList>
            <person name="Brown T."/>
            <person name="Elewa A."/>
            <person name="Iarovenko S."/>
            <person name="Subramanian E."/>
            <person name="Araus A.J."/>
            <person name="Petzold A."/>
            <person name="Susuki M."/>
            <person name="Suzuki K.-i.T."/>
            <person name="Hayashi T."/>
            <person name="Toyoda A."/>
            <person name="Oliveira C."/>
            <person name="Osipova E."/>
            <person name="Leigh N.D."/>
            <person name="Simon A."/>
            <person name="Yun M.H."/>
        </authorList>
    </citation>
    <scope>NUCLEOTIDE SEQUENCE</scope>
    <source>
        <strain evidence="2">20211129_DDA</strain>
        <tissue evidence="2">Liver</tissue>
    </source>
</reference>
<keyword evidence="3" id="KW-1185">Reference proteome</keyword>
<name>A0AAV7NFV6_PLEWA</name>
<sequence>MGTRNSPQLRFPVPGKTLGLKKAADRQKRKNHDEEKTGGSERRTDTGESTKEQTTRHQEPNSPGEQDRQTKEPSHDPGGSWLTKSFCTIESPSKYQAFFCFLVGTSLEPYHVTRET</sequence>
<dbReference type="AlphaFoldDB" id="A0AAV7NFV6"/>
<dbReference type="Proteomes" id="UP001066276">
    <property type="component" value="Chromosome 8"/>
</dbReference>
<accession>A0AAV7NFV6</accession>
<feature type="compositionally biased region" description="Basic and acidic residues" evidence="1">
    <location>
        <begin position="22"/>
        <end position="75"/>
    </location>
</feature>
<dbReference type="EMBL" id="JANPWB010000012">
    <property type="protein sequence ID" value="KAJ1114359.1"/>
    <property type="molecule type" value="Genomic_DNA"/>
</dbReference>